<evidence type="ECO:0000256" key="1">
    <source>
        <dbReference type="ARBA" id="ARBA00004141"/>
    </source>
</evidence>
<keyword evidence="7" id="KW-1185">Reference proteome</keyword>
<evidence type="ECO:0000256" key="3">
    <source>
        <dbReference type="ARBA" id="ARBA00022989"/>
    </source>
</evidence>
<dbReference type="PANTHER" id="PTHR19282">
    <property type="entry name" value="TETRASPANIN"/>
    <property type="match status" value="1"/>
</dbReference>
<dbReference type="PANTHER" id="PTHR19282:SF544">
    <property type="entry name" value="TETRASPANIN"/>
    <property type="match status" value="1"/>
</dbReference>
<evidence type="ECO:0000256" key="5">
    <source>
        <dbReference type="SAM" id="Phobius"/>
    </source>
</evidence>
<keyword evidence="4 5" id="KW-0472">Membrane</keyword>
<organism evidence="6 7">
    <name type="scientific">Rhipicephalus microplus</name>
    <name type="common">Cattle tick</name>
    <name type="synonym">Boophilus microplus</name>
    <dbReference type="NCBI Taxonomy" id="6941"/>
    <lineage>
        <taxon>Eukaryota</taxon>
        <taxon>Metazoa</taxon>
        <taxon>Ecdysozoa</taxon>
        <taxon>Arthropoda</taxon>
        <taxon>Chelicerata</taxon>
        <taxon>Arachnida</taxon>
        <taxon>Acari</taxon>
        <taxon>Parasitiformes</taxon>
        <taxon>Ixodida</taxon>
        <taxon>Ixodoidea</taxon>
        <taxon>Ixodidae</taxon>
        <taxon>Rhipicephalinae</taxon>
        <taxon>Rhipicephalus</taxon>
        <taxon>Boophilus</taxon>
    </lineage>
</organism>
<dbReference type="Proteomes" id="UP000821866">
    <property type="component" value="Chromosome 8"/>
</dbReference>
<dbReference type="Gene3D" id="1.10.1450.10">
    <property type="entry name" value="Tetraspanin"/>
    <property type="match status" value="1"/>
</dbReference>
<name>A0A9J6DAM9_RHIMP</name>
<keyword evidence="3 5" id="KW-1133">Transmembrane helix</keyword>
<feature type="transmembrane region" description="Helical" evidence="5">
    <location>
        <begin position="62"/>
        <end position="83"/>
    </location>
</feature>
<reference evidence="6" key="1">
    <citation type="journal article" date="2020" name="Cell">
        <title>Large-Scale Comparative Analyses of Tick Genomes Elucidate Their Genetic Diversity and Vector Capacities.</title>
        <authorList>
            <consortium name="Tick Genome and Microbiome Consortium (TIGMIC)"/>
            <person name="Jia N."/>
            <person name="Wang J."/>
            <person name="Shi W."/>
            <person name="Du L."/>
            <person name="Sun Y."/>
            <person name="Zhan W."/>
            <person name="Jiang J.F."/>
            <person name="Wang Q."/>
            <person name="Zhang B."/>
            <person name="Ji P."/>
            <person name="Bell-Sakyi L."/>
            <person name="Cui X.M."/>
            <person name="Yuan T.T."/>
            <person name="Jiang B.G."/>
            <person name="Yang W.F."/>
            <person name="Lam T.T."/>
            <person name="Chang Q.C."/>
            <person name="Ding S.J."/>
            <person name="Wang X.J."/>
            <person name="Zhu J.G."/>
            <person name="Ruan X.D."/>
            <person name="Zhao L."/>
            <person name="Wei J.T."/>
            <person name="Ye R.Z."/>
            <person name="Que T.C."/>
            <person name="Du C.H."/>
            <person name="Zhou Y.H."/>
            <person name="Cheng J.X."/>
            <person name="Dai P.F."/>
            <person name="Guo W.B."/>
            <person name="Han X.H."/>
            <person name="Huang E.J."/>
            <person name="Li L.F."/>
            <person name="Wei W."/>
            <person name="Gao Y.C."/>
            <person name="Liu J.Z."/>
            <person name="Shao H.Z."/>
            <person name="Wang X."/>
            <person name="Wang C.C."/>
            <person name="Yang T.C."/>
            <person name="Huo Q.B."/>
            <person name="Li W."/>
            <person name="Chen H.Y."/>
            <person name="Chen S.E."/>
            <person name="Zhou L.G."/>
            <person name="Ni X.B."/>
            <person name="Tian J.H."/>
            <person name="Sheng Y."/>
            <person name="Liu T."/>
            <person name="Pan Y.S."/>
            <person name="Xia L.Y."/>
            <person name="Li J."/>
            <person name="Zhao F."/>
            <person name="Cao W.C."/>
        </authorList>
    </citation>
    <scope>NUCLEOTIDE SEQUENCE</scope>
    <source>
        <strain evidence="6">Rmic-2018</strain>
    </source>
</reference>
<dbReference type="AlphaFoldDB" id="A0A9J6DAM9"/>
<reference evidence="6" key="2">
    <citation type="submission" date="2021-09" db="EMBL/GenBank/DDBJ databases">
        <authorList>
            <person name="Jia N."/>
            <person name="Wang J."/>
            <person name="Shi W."/>
            <person name="Du L."/>
            <person name="Sun Y."/>
            <person name="Zhan W."/>
            <person name="Jiang J."/>
            <person name="Wang Q."/>
            <person name="Zhang B."/>
            <person name="Ji P."/>
            <person name="Sakyi L.B."/>
            <person name="Cui X."/>
            <person name="Yuan T."/>
            <person name="Jiang B."/>
            <person name="Yang W."/>
            <person name="Lam T.T.-Y."/>
            <person name="Chang Q."/>
            <person name="Ding S."/>
            <person name="Wang X."/>
            <person name="Zhu J."/>
            <person name="Ruan X."/>
            <person name="Zhao L."/>
            <person name="Wei J."/>
            <person name="Que T."/>
            <person name="Du C."/>
            <person name="Cheng J."/>
            <person name="Dai P."/>
            <person name="Han X."/>
            <person name="Huang E."/>
            <person name="Gao Y."/>
            <person name="Liu J."/>
            <person name="Shao H."/>
            <person name="Ye R."/>
            <person name="Li L."/>
            <person name="Wei W."/>
            <person name="Wang X."/>
            <person name="Wang C."/>
            <person name="Huo Q."/>
            <person name="Li W."/>
            <person name="Guo W."/>
            <person name="Chen H."/>
            <person name="Chen S."/>
            <person name="Zhou L."/>
            <person name="Zhou L."/>
            <person name="Ni X."/>
            <person name="Tian J."/>
            <person name="Zhou Y."/>
            <person name="Sheng Y."/>
            <person name="Liu T."/>
            <person name="Pan Y."/>
            <person name="Xia L."/>
            <person name="Li J."/>
            <person name="Zhao F."/>
            <person name="Cao W."/>
        </authorList>
    </citation>
    <scope>NUCLEOTIDE SEQUENCE</scope>
    <source>
        <strain evidence="6">Rmic-2018</strain>
        <tissue evidence="6">Larvae</tissue>
    </source>
</reference>
<sequence length="267" mass="29137">MPHLCSRRVVMPVRRRIARKRHFIFAKHGKLCGIALIAVGAVVLTALSPQKPFYEGYLGAPVAIVVLGVFIFVLAFLGCCGAIRENYHMIMAFSVLLTIILICELGAAIAAYAYRSKIEGAIRSEATKSIDRYNNDTDVQRLWDDIQSSLHCCGANSTADYGGKIPSSCCQDKPDNCTPEKAYTKNCIDVLLEKFNEKIVYVGVTGIIICFIEGLPPYQLILLPRILQPMTATQISSLSVVAAGVLWLIQVAGACRSENAVRAQIGV</sequence>
<proteinExistence type="predicted"/>
<dbReference type="GO" id="GO:0005886">
    <property type="term" value="C:plasma membrane"/>
    <property type="evidence" value="ECO:0007669"/>
    <property type="project" value="TreeGrafter"/>
</dbReference>
<comment type="caution">
    <text evidence="6">The sequence shown here is derived from an EMBL/GenBank/DDBJ whole genome shotgun (WGS) entry which is preliminary data.</text>
</comment>
<dbReference type="SUPFAM" id="SSF48652">
    <property type="entry name" value="Tetraspanin"/>
    <property type="match status" value="1"/>
</dbReference>
<evidence type="ECO:0008006" key="8">
    <source>
        <dbReference type="Google" id="ProtNLM"/>
    </source>
</evidence>
<evidence type="ECO:0000256" key="4">
    <source>
        <dbReference type="ARBA" id="ARBA00023136"/>
    </source>
</evidence>
<feature type="transmembrane region" description="Helical" evidence="5">
    <location>
        <begin position="199"/>
        <end position="223"/>
    </location>
</feature>
<accession>A0A9J6DAM9</accession>
<protein>
    <recommendedName>
        <fullName evidence="8">Tetraspanin</fullName>
    </recommendedName>
</protein>
<feature type="transmembrane region" description="Helical" evidence="5">
    <location>
        <begin position="90"/>
        <end position="114"/>
    </location>
</feature>
<evidence type="ECO:0000256" key="2">
    <source>
        <dbReference type="ARBA" id="ARBA00022692"/>
    </source>
</evidence>
<dbReference type="InterPro" id="IPR008952">
    <property type="entry name" value="Tetraspanin_EC2_sf"/>
</dbReference>
<comment type="subcellular location">
    <subcellularLocation>
        <location evidence="1">Membrane</location>
        <topology evidence="1">Multi-pass membrane protein</topology>
    </subcellularLocation>
</comment>
<dbReference type="InterPro" id="IPR018499">
    <property type="entry name" value="Tetraspanin/Peripherin"/>
</dbReference>
<dbReference type="EMBL" id="JABSTU010000010">
    <property type="protein sequence ID" value="KAH8018985.1"/>
    <property type="molecule type" value="Genomic_DNA"/>
</dbReference>
<dbReference type="CDD" id="cd03127">
    <property type="entry name" value="tetraspanin_LEL"/>
    <property type="match status" value="1"/>
</dbReference>
<evidence type="ECO:0000313" key="7">
    <source>
        <dbReference type="Proteomes" id="UP000821866"/>
    </source>
</evidence>
<dbReference type="PRINTS" id="PR00259">
    <property type="entry name" value="TMFOUR"/>
</dbReference>
<gene>
    <name evidence="6" type="ORF">HPB51_014318</name>
</gene>
<feature type="transmembrane region" description="Helical" evidence="5">
    <location>
        <begin position="235"/>
        <end position="253"/>
    </location>
</feature>
<keyword evidence="2 5" id="KW-0812">Transmembrane</keyword>
<dbReference type="VEuPathDB" id="VectorBase:LOC119176074"/>
<evidence type="ECO:0000313" key="6">
    <source>
        <dbReference type="EMBL" id="KAH8018985.1"/>
    </source>
</evidence>
<dbReference type="Pfam" id="PF00335">
    <property type="entry name" value="Tetraspanin"/>
    <property type="match status" value="1"/>
</dbReference>